<evidence type="ECO:0000313" key="1">
    <source>
        <dbReference type="EMBL" id="AYA01212.1"/>
    </source>
</evidence>
<name>A0A385L0U0_ACILW</name>
<dbReference type="EMBL" id="CP032287">
    <property type="protein sequence ID" value="AYA01212.1"/>
    <property type="molecule type" value="Genomic_DNA"/>
</dbReference>
<accession>A0A385L0U0</accession>
<geneLocation type="plasmid" evidence="1">
    <name>pALWED3.2</name>
</geneLocation>
<dbReference type="AlphaFoldDB" id="A0A385L0U0"/>
<gene>
    <name evidence="1" type="ORF">ABALW_A0015</name>
</gene>
<sequence>MGFIIFIICIFVIFLIFKNFIKNKVNLKSAREDLAHIDVNSGNARPPSWIQNQHKVQEFYAILSALCNSRGIPKSLLDTFLNDKNTAKILLRYAGALETRGASFSDQAIAVADKIQNMCRLT</sequence>
<keyword evidence="1" id="KW-0614">Plasmid</keyword>
<dbReference type="RefSeq" id="WP_159373094.1">
    <property type="nucleotide sequence ID" value="NZ_CP032287.2"/>
</dbReference>
<protein>
    <submittedName>
        <fullName evidence="1">Uncharacterized protein</fullName>
    </submittedName>
</protein>
<reference evidence="1" key="1">
    <citation type="submission" date="2018-09" db="EMBL/GenBank/DDBJ databases">
        <title>Resistance of ancient and modern Acinetobacter lwoffii strains to heavy metals and arsenic revealed by genome analysis.</title>
        <authorList>
            <person name="Mindlin S."/>
            <person name="Petrenko A."/>
            <person name="Kurakov A."/>
            <person name="Beletsky A."/>
            <person name="Mardanov A."/>
            <person name="Petrova M."/>
        </authorList>
    </citation>
    <scope>NUCLEOTIDE SEQUENCE</scope>
    <source>
        <strain evidence="1">ED9-5a</strain>
        <plasmid evidence="1">pALWED3.2</plasmid>
    </source>
</reference>
<organism evidence="1">
    <name type="scientific">Acinetobacter lwoffii</name>
    <dbReference type="NCBI Taxonomy" id="28090"/>
    <lineage>
        <taxon>Bacteria</taxon>
        <taxon>Pseudomonadati</taxon>
        <taxon>Pseudomonadota</taxon>
        <taxon>Gammaproteobacteria</taxon>
        <taxon>Moraxellales</taxon>
        <taxon>Moraxellaceae</taxon>
        <taxon>Acinetobacter</taxon>
    </lineage>
</organism>
<proteinExistence type="predicted"/>